<dbReference type="HOGENOM" id="CLU_013866_1_1_1"/>
<dbReference type="STRING" id="215243.A0A0D2B221"/>
<evidence type="ECO:0000313" key="2">
    <source>
        <dbReference type="EMBL" id="KIW46221.1"/>
    </source>
</evidence>
<dbReference type="EMBL" id="KN847333">
    <property type="protein sequence ID" value="KIW46221.1"/>
    <property type="molecule type" value="Genomic_DNA"/>
</dbReference>
<protein>
    <recommendedName>
        <fullName evidence="4">Transcription factor domain-containing protein</fullName>
    </recommendedName>
</protein>
<feature type="compositionally biased region" description="Basic and acidic residues" evidence="1">
    <location>
        <begin position="53"/>
        <end position="65"/>
    </location>
</feature>
<dbReference type="PANTHER" id="PTHR38791">
    <property type="entry name" value="ZN(II)2CYS6 TRANSCRIPTION FACTOR (EUROFUNG)-RELATED-RELATED"/>
    <property type="match status" value="1"/>
</dbReference>
<proteinExistence type="predicted"/>
<dbReference type="AlphaFoldDB" id="A0A0D2B221"/>
<dbReference type="GeneID" id="27353978"/>
<dbReference type="RefSeq" id="XP_016266437.1">
    <property type="nucleotide sequence ID" value="XM_016402540.1"/>
</dbReference>
<dbReference type="Proteomes" id="UP000053342">
    <property type="component" value="Unassembled WGS sequence"/>
</dbReference>
<accession>A0A0D2B221</accession>
<name>A0A0D2B221_9EURO</name>
<dbReference type="InterPro" id="IPR053175">
    <property type="entry name" value="DHMBA_Reg_Transcription_Factor"/>
</dbReference>
<keyword evidence="3" id="KW-1185">Reference proteome</keyword>
<dbReference type="OrthoDB" id="4160106at2759"/>
<reference evidence="2 3" key="1">
    <citation type="submission" date="2015-01" db="EMBL/GenBank/DDBJ databases">
        <title>The Genome Sequence of Exophiala oligosperma CBS72588.</title>
        <authorList>
            <consortium name="The Broad Institute Genomics Platform"/>
            <person name="Cuomo C."/>
            <person name="de Hoog S."/>
            <person name="Gorbushina A."/>
            <person name="Stielow B."/>
            <person name="Teixiera M."/>
            <person name="Abouelleil A."/>
            <person name="Chapman S.B."/>
            <person name="Priest M."/>
            <person name="Young S.K."/>
            <person name="Wortman J."/>
            <person name="Nusbaum C."/>
            <person name="Birren B."/>
        </authorList>
    </citation>
    <scope>NUCLEOTIDE SEQUENCE [LARGE SCALE GENOMIC DNA]</scope>
    <source>
        <strain evidence="2 3">CBS 72588</strain>
    </source>
</reference>
<evidence type="ECO:0000313" key="3">
    <source>
        <dbReference type="Proteomes" id="UP000053342"/>
    </source>
</evidence>
<evidence type="ECO:0000256" key="1">
    <source>
        <dbReference type="SAM" id="MobiDB-lite"/>
    </source>
</evidence>
<dbReference type="VEuPathDB" id="FungiDB:PV06_01904"/>
<sequence>MACQGDVKLASRGAKSATRLDPCVKAKRTCGGYKDESDIIFRHHRHDLYRDHSDTREAHEIESEHSRRKNPLSKVAHYTSADWHDAALEREARELFLNDYSVISSDRSLSRGYLDGLRQLLVYTGSSSEVSRAVTIVSLASYGNKHHRPEICAEAKFLYFQLLQSFQKTISNVATFNIVESLVTAVLLGLYEIISTTEAYSSAHSAHSKGVSAILGSEHSPFSIFEGAKLFQMSNPLRIGADRLVPSPNSGILCAPLSAHPVQTLDSIMLRTRPLSDKMTQLLQSPGDIGAEELQTLRDEMMLLAYEYAQWPENQPPEWLPKTIGTITPTQARSAGPIYWPGKMESYFDLYVAGVWSSYRKSRLLYLDRLIRCELQFPESERKLPLGRLYSEVQDLASDLASSVHFILTGSVDMPPLNPPGIIPGKAVGGLLLLHPLCVTSTLSVVSPEMQTHFRNCLAWIGQNMGIGQATLLAKHPTGLPYDFIKDGHVLVWAGMLISQV</sequence>
<gene>
    <name evidence="2" type="ORF">PV06_01904</name>
</gene>
<organism evidence="2 3">
    <name type="scientific">Exophiala oligosperma</name>
    <dbReference type="NCBI Taxonomy" id="215243"/>
    <lineage>
        <taxon>Eukaryota</taxon>
        <taxon>Fungi</taxon>
        <taxon>Dikarya</taxon>
        <taxon>Ascomycota</taxon>
        <taxon>Pezizomycotina</taxon>
        <taxon>Eurotiomycetes</taxon>
        <taxon>Chaetothyriomycetidae</taxon>
        <taxon>Chaetothyriales</taxon>
        <taxon>Herpotrichiellaceae</taxon>
        <taxon>Exophiala</taxon>
    </lineage>
</organism>
<evidence type="ECO:0008006" key="4">
    <source>
        <dbReference type="Google" id="ProtNLM"/>
    </source>
</evidence>
<feature type="region of interest" description="Disordered" evidence="1">
    <location>
        <begin position="53"/>
        <end position="73"/>
    </location>
</feature>
<dbReference type="PANTHER" id="PTHR38791:SF5">
    <property type="entry name" value="TRANSCRIPTION FACTOR DBAG-RELATED"/>
    <property type="match status" value="1"/>
</dbReference>